<dbReference type="Proteomes" id="UP000218554">
    <property type="component" value="Chromosome"/>
</dbReference>
<gene>
    <name evidence="6" type="primary">dabA</name>
    <name evidence="7" type="ORF">KF707C_21020</name>
</gene>
<feature type="binding site" evidence="6">
    <location>
        <position position="336"/>
    </location>
    <ligand>
        <name>Zn(2+)</name>
        <dbReference type="ChEBI" id="CHEBI:29105"/>
    </ligand>
</feature>
<comment type="subunit">
    <text evidence="6">Forms a complex with DabB.</text>
</comment>
<dbReference type="Pfam" id="PF10070">
    <property type="entry name" value="DabA"/>
    <property type="match status" value="1"/>
</dbReference>
<evidence type="ECO:0000256" key="3">
    <source>
        <dbReference type="ARBA" id="ARBA00022723"/>
    </source>
</evidence>
<reference evidence="7 8" key="2">
    <citation type="journal article" date="2017" name="Int. J. Syst. Evol. Microbiol.">
        <title>Pseudomonas furukawaii sp. nov., a polychlorinated biphenyl-degrading bacterium isolated from biphenyl-contaminated soil in Japan.</title>
        <authorList>
            <person name="Kimura N."/>
            <person name="Watanabe T."/>
            <person name="Suenaga H."/>
            <person name="Fujihara H."/>
            <person name="Futagami T."/>
            <person name="Goto M."/>
            <person name="Hanada S."/>
            <person name="Hirose J."/>
        </authorList>
    </citation>
    <scope>NUCLEOTIDE SEQUENCE [LARGE SCALE GENOMIC DNA]</scope>
    <source>
        <strain evidence="8">DSM 10086 / NBRC 110670 / KF707</strain>
    </source>
</reference>
<reference evidence="8" key="1">
    <citation type="submission" date="2015-05" db="EMBL/GenBank/DDBJ databases">
        <title>Draft genome sequencing of a biphenyl-degrading bacterium, Pseudomonas balearica KF707 (=NBRC110670).</title>
        <authorList>
            <person name="Kimura N."/>
            <person name="Hirose J."/>
            <person name="Watanabe T."/>
            <person name="Suenaga H."/>
            <person name="Fujihara H."/>
            <person name="Noguchi M."/>
            <person name="Hashimoto M."/>
            <person name="Shimodaira J."/>
            <person name="Tsuchikane K."/>
            <person name="Hosoyama A."/>
            <person name="Yamazoe A."/>
            <person name="Fujita N."/>
            <person name="Furukawa K."/>
        </authorList>
    </citation>
    <scope>NUCLEOTIDE SEQUENCE [LARGE SCALE GENOMIC DNA]</scope>
    <source>
        <strain evidence="8">DSM 10086 / NBRC 110670 / KF707</strain>
    </source>
</reference>
<dbReference type="KEGG" id="pfuw:KF707C_21020"/>
<keyword evidence="2 6" id="KW-1003">Cell membrane</keyword>
<evidence type="ECO:0000256" key="5">
    <source>
        <dbReference type="ARBA" id="ARBA00023136"/>
    </source>
</evidence>
<sequence length="819" mass="90439">MTALQPYPNLECEAVLEAARSACQRVAPAWPLDRSIAVNPLWERRGQPWSVVAEQLWRRGGCRLTLEPEDYRQAWAAGRIAERHLAAALAERGLDLSPARLVALLDGPDAPGGLPLLEDQDEDAGGQPRWPELIVNQIGQFCAAWFDEAQADWHPDRRASLYGAWRDSLVHDRGLGILCRLPDLSERIRELPDEPEAALLRATAQLGLAAEMLEDWFDALLLRSLGWASWCAYRRWQARMAGADDETLLHLLAIRAAWECVVDDGQRGPGSRWSRWTQAWQGARAAVPSEAWQALQCWQRADELAWQEQLFTRLAQGGAKVADGPAPLARLYFCIDVRSERLRRCLERVRPDIETSGFAGFFGLPIAYQPLGTDAVWPQLPGLLAPQLTVADSCGDPQRDRRLVRSRRQRLARADGWRLFQRLPASAFSLVESLGLGYAGALLGKHFRLAPAAPGPHLAGLSARQARALNPSLDALPVEQRIDLAARVLTVMGLTLDFPPLVVLLGHGSQSTNNPQAAGLDCGACCGRSGEINARLLAALLNEPEVRQGLGGRGIAIPASCHFIAGLHNTLTDEVELFGREQVPAPLVPSLQDLEQALAEAGARVRCERAPSLGLAHLAEAPEALRRALHRRARDWSETRPEWGLANNAAFIAAPRARTRGLDLDGRAFLHDYQWRRDGDGRVLELIMTAPMVVAHWINLQYFASTTDNRHFGSGNKVLHNVVGGRIGVFEGNGGDLRIGLAQQSVHDGQRWMHTPLRLVVVIEAPRAMIDAVIERSAVVRDLVDNQWLHLFRLEGESARLERRSAAGWQPHADPGWRG</sequence>
<keyword evidence="1 6" id="KW-0813">Transport</keyword>
<dbReference type="PANTHER" id="PTHR38344">
    <property type="entry name" value="UPF0753 PROTEIN AQ_863"/>
    <property type="match status" value="1"/>
</dbReference>
<accession>A0AAD1BZ01</accession>
<comment type="cofactor">
    <cofactor evidence="6">
        <name>Zn(2+)</name>
        <dbReference type="ChEBI" id="CHEBI:29105"/>
    </cofactor>
</comment>
<dbReference type="AlphaFoldDB" id="A0AAD1BZ01"/>
<evidence type="ECO:0000256" key="1">
    <source>
        <dbReference type="ARBA" id="ARBA00022448"/>
    </source>
</evidence>
<protein>
    <recommendedName>
        <fullName evidence="6">Probable inorganic carbon transporter subunit DabA</fullName>
    </recommendedName>
</protein>
<dbReference type="EMBL" id="AP014862">
    <property type="protein sequence ID" value="BAU73790.1"/>
    <property type="molecule type" value="Genomic_DNA"/>
</dbReference>
<organism evidence="7 8">
    <name type="scientific">Metapseudomonas furukawaii</name>
    <name type="common">Pseudomonas furukawaii</name>
    <dbReference type="NCBI Taxonomy" id="1149133"/>
    <lineage>
        <taxon>Bacteria</taxon>
        <taxon>Pseudomonadati</taxon>
        <taxon>Pseudomonadota</taxon>
        <taxon>Gammaproteobacteria</taxon>
        <taxon>Pseudomonadales</taxon>
        <taxon>Pseudomonadaceae</taxon>
        <taxon>Metapseudomonas</taxon>
    </lineage>
</organism>
<feature type="binding site" evidence="6">
    <location>
        <position position="522"/>
    </location>
    <ligand>
        <name>Zn(2+)</name>
        <dbReference type="ChEBI" id="CHEBI:29105"/>
    </ligand>
</feature>
<keyword evidence="8" id="KW-1185">Reference proteome</keyword>
<dbReference type="InterPro" id="IPR018752">
    <property type="entry name" value="DabA"/>
</dbReference>
<comment type="subcellular location">
    <subcellularLocation>
        <location evidence="6">Cell membrane</location>
        <topology evidence="6">Peripheral membrane protein</topology>
    </subcellularLocation>
</comment>
<keyword evidence="7" id="KW-0812">Transmembrane</keyword>
<evidence type="ECO:0000256" key="4">
    <source>
        <dbReference type="ARBA" id="ARBA00022833"/>
    </source>
</evidence>
<dbReference type="PANTHER" id="PTHR38344:SF1">
    <property type="entry name" value="INORGANIC CARBON TRANSPORTER SUBUNIT DABA-RELATED"/>
    <property type="match status" value="1"/>
</dbReference>
<evidence type="ECO:0000256" key="2">
    <source>
        <dbReference type="ARBA" id="ARBA00022475"/>
    </source>
</evidence>
<proteinExistence type="inferred from homology"/>
<dbReference type="RefSeq" id="WP_004422642.1">
    <property type="nucleotide sequence ID" value="NZ_AJMR01000228.1"/>
</dbReference>
<feature type="binding site" evidence="6">
    <location>
        <position position="334"/>
    </location>
    <ligand>
        <name>Zn(2+)</name>
        <dbReference type="ChEBI" id="CHEBI:29105"/>
    </ligand>
</feature>
<feature type="binding site" evidence="6">
    <location>
        <position position="507"/>
    </location>
    <ligand>
        <name>Zn(2+)</name>
        <dbReference type="ChEBI" id="CHEBI:29105"/>
    </ligand>
</feature>
<keyword evidence="5 6" id="KW-0472">Membrane</keyword>
<evidence type="ECO:0000256" key="6">
    <source>
        <dbReference type="HAMAP-Rule" id="MF_01871"/>
    </source>
</evidence>
<comment type="similarity">
    <text evidence="6">Belongs to the inorganic carbon transporter (TC 9.A.2) DabA family.</text>
</comment>
<keyword evidence="4 6" id="KW-0862">Zinc</keyword>
<dbReference type="GO" id="GO:0005886">
    <property type="term" value="C:plasma membrane"/>
    <property type="evidence" value="ECO:0007669"/>
    <property type="project" value="UniProtKB-SubCell"/>
</dbReference>
<name>A0AAD1BZ01_METFU</name>
<dbReference type="HAMAP" id="MF_01871">
    <property type="entry name" value="DabA"/>
    <property type="match status" value="1"/>
</dbReference>
<dbReference type="GO" id="GO:0008270">
    <property type="term" value="F:zinc ion binding"/>
    <property type="evidence" value="ECO:0007669"/>
    <property type="project" value="UniProtKB-UniRule"/>
</dbReference>
<evidence type="ECO:0000313" key="8">
    <source>
        <dbReference type="Proteomes" id="UP000218554"/>
    </source>
</evidence>
<evidence type="ECO:0000313" key="7">
    <source>
        <dbReference type="EMBL" id="BAU73790.1"/>
    </source>
</evidence>
<comment type="function">
    <text evidence="6">Part of an energy-coupled inorganic carbon pump.</text>
</comment>
<keyword evidence="3 6" id="KW-0479">Metal-binding</keyword>